<dbReference type="GO" id="GO:0008083">
    <property type="term" value="F:growth factor activity"/>
    <property type="evidence" value="ECO:0007669"/>
    <property type="project" value="UniProtKB-KW"/>
</dbReference>
<dbReference type="Pfam" id="PF00019">
    <property type="entry name" value="TGF_beta"/>
    <property type="match status" value="1"/>
</dbReference>
<dbReference type="Gene3D" id="2.10.90.10">
    <property type="entry name" value="Cystine-knot cytokines"/>
    <property type="match status" value="1"/>
</dbReference>
<protein>
    <recommendedName>
        <fullName evidence="6">TGF-beta family profile domain-containing protein</fullName>
    </recommendedName>
</protein>
<dbReference type="eggNOG" id="KOG3900">
    <property type="taxonomic scope" value="Eukaryota"/>
</dbReference>
<keyword evidence="8" id="KW-1185">Reference proteome</keyword>
<feature type="domain" description="TGF-beta family profile" evidence="6">
    <location>
        <begin position="230"/>
        <end position="346"/>
    </location>
</feature>
<dbReference type="InterPro" id="IPR029034">
    <property type="entry name" value="Cystine-knot_cytokine"/>
</dbReference>
<dbReference type="PROSITE" id="PS51362">
    <property type="entry name" value="TGF_BETA_2"/>
    <property type="match status" value="1"/>
</dbReference>
<feature type="chain" id="PRO_5013208416" description="TGF-beta family profile domain-containing protein" evidence="5">
    <location>
        <begin position="20"/>
        <end position="346"/>
    </location>
</feature>
<evidence type="ECO:0000256" key="4">
    <source>
        <dbReference type="RuleBase" id="RU000354"/>
    </source>
</evidence>
<comment type="similarity">
    <text evidence="2 4">Belongs to the TGF-beta family.</text>
</comment>
<dbReference type="STRING" id="400682.A0A1X7TUH8"/>
<dbReference type="PANTHER" id="PTHR11848">
    <property type="entry name" value="TGF-BETA FAMILY"/>
    <property type="match status" value="1"/>
</dbReference>
<evidence type="ECO:0000256" key="5">
    <source>
        <dbReference type="SAM" id="SignalP"/>
    </source>
</evidence>
<evidence type="ECO:0000256" key="3">
    <source>
        <dbReference type="ARBA" id="ARBA00022525"/>
    </source>
</evidence>
<dbReference type="EnsemblMetazoa" id="XM_011408503.2">
    <property type="protein sequence ID" value="XP_011406805.2"/>
    <property type="gene ID" value="LOC105314371"/>
</dbReference>
<dbReference type="GO" id="GO:0005615">
    <property type="term" value="C:extracellular space"/>
    <property type="evidence" value="ECO:0007669"/>
    <property type="project" value="TreeGrafter"/>
</dbReference>
<dbReference type="AlphaFoldDB" id="A0A1X7TUH8"/>
<keyword evidence="4" id="KW-0339">Growth factor</keyword>
<dbReference type="Proteomes" id="UP000007879">
    <property type="component" value="Unassembled WGS sequence"/>
</dbReference>
<feature type="signal peptide" evidence="5">
    <location>
        <begin position="1"/>
        <end position="19"/>
    </location>
</feature>
<dbReference type="InterPro" id="IPR001839">
    <property type="entry name" value="TGF-b_C"/>
</dbReference>
<evidence type="ECO:0000256" key="2">
    <source>
        <dbReference type="ARBA" id="ARBA00006656"/>
    </source>
</evidence>
<dbReference type="SMART" id="SM00204">
    <property type="entry name" value="TGFB"/>
    <property type="match status" value="1"/>
</dbReference>
<gene>
    <name evidence="7" type="primary">105314371</name>
</gene>
<evidence type="ECO:0000259" key="6">
    <source>
        <dbReference type="PROSITE" id="PS51362"/>
    </source>
</evidence>
<evidence type="ECO:0000313" key="8">
    <source>
        <dbReference type="Proteomes" id="UP000007879"/>
    </source>
</evidence>
<comment type="subcellular location">
    <subcellularLocation>
        <location evidence="1">Secreted</location>
    </subcellularLocation>
</comment>
<dbReference type="SUPFAM" id="SSF57501">
    <property type="entry name" value="Cystine-knot cytokines"/>
    <property type="match status" value="1"/>
</dbReference>
<accession>A0A1X7TUH8</accession>
<dbReference type="InParanoid" id="A0A1X7TUH8"/>
<evidence type="ECO:0000313" key="7">
    <source>
        <dbReference type="EnsemblMetazoa" id="Aqu2.1.18555_001"/>
    </source>
</evidence>
<proteinExistence type="inferred from homology"/>
<dbReference type="CDD" id="cd13756">
    <property type="entry name" value="TGF_beta_BMPs_GDFs"/>
    <property type="match status" value="1"/>
</dbReference>
<dbReference type="OrthoDB" id="5987191at2759"/>
<reference evidence="8" key="1">
    <citation type="journal article" date="2010" name="Nature">
        <title>The Amphimedon queenslandica genome and the evolution of animal complexity.</title>
        <authorList>
            <person name="Srivastava M."/>
            <person name="Simakov O."/>
            <person name="Chapman J."/>
            <person name="Fahey B."/>
            <person name="Gauthier M.E."/>
            <person name="Mitros T."/>
            <person name="Richards G.S."/>
            <person name="Conaco C."/>
            <person name="Dacre M."/>
            <person name="Hellsten U."/>
            <person name="Larroux C."/>
            <person name="Putnam N.H."/>
            <person name="Stanke M."/>
            <person name="Adamska M."/>
            <person name="Darling A."/>
            <person name="Degnan S.M."/>
            <person name="Oakley T.H."/>
            <person name="Plachetzki D.C."/>
            <person name="Zhai Y."/>
            <person name="Adamski M."/>
            <person name="Calcino A."/>
            <person name="Cummins S.F."/>
            <person name="Goodstein D.M."/>
            <person name="Harris C."/>
            <person name="Jackson D.J."/>
            <person name="Leys S.P."/>
            <person name="Shu S."/>
            <person name="Woodcroft B.J."/>
            <person name="Vervoort M."/>
            <person name="Kosik K.S."/>
            <person name="Manning G."/>
            <person name="Degnan B.M."/>
            <person name="Rokhsar D.S."/>
        </authorList>
    </citation>
    <scope>NUCLEOTIDE SEQUENCE [LARGE SCALE GENOMIC DNA]</scope>
</reference>
<dbReference type="InterPro" id="IPR015615">
    <property type="entry name" value="TGF-beta-rel"/>
</dbReference>
<keyword evidence="5" id="KW-0732">Signal</keyword>
<evidence type="ECO:0000256" key="1">
    <source>
        <dbReference type="ARBA" id="ARBA00004613"/>
    </source>
</evidence>
<sequence>MNALLFLLYFCLSSTTVQGKRRHGNSDEMEYMMELYHVLESVPVAKEVLDSGTHHSSVLSANTVHSYTGKGDIESSSSSAKFYYVFDDINSKTESIVAYHLRIKFKKAHHYCSFTRKTGIHDNCIGNSSYLMMISNCHHQHRSLLVSVKSLITDVDMEQVLIRGESTICLAINIYHYGQRKTDKLKSKDILQYLVHSHSPVLLVYSYDNDTLSFPDIIPYTSNAATHNNTTKREANPLRKSRSKHCRLVRHYIDFKRIGFNKIKFVLPSGYYANYCHGHCLFPLSRRKVTLHAQVQSLAAQLRGDIPPPCCSAVRHRSLVMLTYNQSRNLVLKRRKNMAVTKCGCI</sequence>
<dbReference type="EnsemblMetazoa" id="Aqu2.1.18555_001">
    <property type="protein sequence ID" value="Aqu2.1.18555_001"/>
    <property type="gene ID" value="Aqu2.1.18555"/>
</dbReference>
<reference evidence="7" key="2">
    <citation type="submission" date="2017-05" db="UniProtKB">
        <authorList>
            <consortium name="EnsemblMetazoa"/>
        </authorList>
    </citation>
    <scope>IDENTIFICATION</scope>
</reference>
<organism evidence="7">
    <name type="scientific">Amphimedon queenslandica</name>
    <name type="common">Sponge</name>
    <dbReference type="NCBI Taxonomy" id="400682"/>
    <lineage>
        <taxon>Eukaryota</taxon>
        <taxon>Metazoa</taxon>
        <taxon>Porifera</taxon>
        <taxon>Demospongiae</taxon>
        <taxon>Heteroscleromorpha</taxon>
        <taxon>Haplosclerida</taxon>
        <taxon>Niphatidae</taxon>
        <taxon>Amphimedon</taxon>
    </lineage>
</organism>
<keyword evidence="3" id="KW-0964">Secreted</keyword>
<dbReference type="KEGG" id="aqu:105314371"/>
<dbReference type="GO" id="GO:0005125">
    <property type="term" value="F:cytokine activity"/>
    <property type="evidence" value="ECO:0007669"/>
    <property type="project" value="TreeGrafter"/>
</dbReference>
<name>A0A1X7TUH8_AMPQE</name>